<evidence type="ECO:0000313" key="4">
    <source>
        <dbReference type="Proteomes" id="UP001595818"/>
    </source>
</evidence>
<dbReference type="Proteomes" id="UP001595818">
    <property type="component" value="Unassembled WGS sequence"/>
</dbReference>
<dbReference type="Pfam" id="PF03807">
    <property type="entry name" value="F420_oxidored"/>
    <property type="match status" value="1"/>
</dbReference>
<keyword evidence="1" id="KW-0560">Oxidoreductase</keyword>
<evidence type="ECO:0000313" key="3">
    <source>
        <dbReference type="EMBL" id="MFC4870750.1"/>
    </source>
</evidence>
<gene>
    <name evidence="3" type="ORF">ACFPFU_03565</name>
</gene>
<organism evidence="3 4">
    <name type="scientific">Negadavirga shengliensis</name>
    <dbReference type="NCBI Taxonomy" id="1389218"/>
    <lineage>
        <taxon>Bacteria</taxon>
        <taxon>Pseudomonadati</taxon>
        <taxon>Bacteroidota</taxon>
        <taxon>Cytophagia</taxon>
        <taxon>Cytophagales</taxon>
        <taxon>Cyclobacteriaceae</taxon>
        <taxon>Negadavirga</taxon>
    </lineage>
</organism>
<protein>
    <submittedName>
        <fullName evidence="3">NADPH-dependent F420 reductase</fullName>
    </submittedName>
</protein>
<sequence length="207" mass="22137">MKKIGIIGSGNVGQALANGFKESCYQVMVGTREASKLEGLAGVEKGSVAATIKFADLLVLCVKGSVAIEILHGHPVDGKVIIDTTNPISEQPPENGVLKFFTKDGESLIGLLQKAYPNAHFVKAFNSVGSSLMYKPDFGGIKPTMFICGNEVSAKSQVAGILEAFGWEVEDMGGTEAGACLENLCVLWCIPGFRENRWNHAFKLLKT</sequence>
<dbReference type="Gene3D" id="3.40.50.720">
    <property type="entry name" value="NAD(P)-binding Rossmann-like Domain"/>
    <property type="match status" value="1"/>
</dbReference>
<proteinExistence type="predicted"/>
<dbReference type="EMBL" id="JBHSJJ010000002">
    <property type="protein sequence ID" value="MFC4870750.1"/>
    <property type="molecule type" value="Genomic_DNA"/>
</dbReference>
<keyword evidence="4" id="KW-1185">Reference proteome</keyword>
<dbReference type="InterPro" id="IPR051267">
    <property type="entry name" value="STEAP_metalloreductase"/>
</dbReference>
<reference evidence="4" key="1">
    <citation type="journal article" date="2019" name="Int. J. Syst. Evol. Microbiol.">
        <title>The Global Catalogue of Microorganisms (GCM) 10K type strain sequencing project: providing services to taxonomists for standard genome sequencing and annotation.</title>
        <authorList>
            <consortium name="The Broad Institute Genomics Platform"/>
            <consortium name="The Broad Institute Genome Sequencing Center for Infectious Disease"/>
            <person name="Wu L."/>
            <person name="Ma J."/>
        </authorList>
    </citation>
    <scope>NUCLEOTIDE SEQUENCE [LARGE SCALE GENOMIC DNA]</scope>
    <source>
        <strain evidence="4">CGMCC 4.7466</strain>
    </source>
</reference>
<dbReference type="InterPro" id="IPR036291">
    <property type="entry name" value="NAD(P)-bd_dom_sf"/>
</dbReference>
<evidence type="ECO:0000256" key="1">
    <source>
        <dbReference type="ARBA" id="ARBA00023002"/>
    </source>
</evidence>
<dbReference type="SUPFAM" id="SSF51735">
    <property type="entry name" value="NAD(P)-binding Rossmann-fold domains"/>
    <property type="match status" value="1"/>
</dbReference>
<evidence type="ECO:0000259" key="2">
    <source>
        <dbReference type="Pfam" id="PF03807"/>
    </source>
</evidence>
<name>A0ABV9SWG0_9BACT</name>
<dbReference type="InterPro" id="IPR028939">
    <property type="entry name" value="P5C_Rdtase_cat_N"/>
</dbReference>
<dbReference type="RefSeq" id="WP_377061585.1">
    <property type="nucleotide sequence ID" value="NZ_JBHSJJ010000002.1"/>
</dbReference>
<accession>A0ABV9SWG0</accession>
<dbReference type="PANTHER" id="PTHR14239">
    <property type="entry name" value="DUDULIN-RELATED"/>
    <property type="match status" value="1"/>
</dbReference>
<feature type="domain" description="Pyrroline-5-carboxylate reductase catalytic N-terminal" evidence="2">
    <location>
        <begin position="3"/>
        <end position="87"/>
    </location>
</feature>
<comment type="caution">
    <text evidence="3">The sequence shown here is derived from an EMBL/GenBank/DDBJ whole genome shotgun (WGS) entry which is preliminary data.</text>
</comment>